<dbReference type="InterPro" id="IPR027417">
    <property type="entry name" value="P-loop_NTPase"/>
</dbReference>
<dbReference type="PANTHER" id="PTHR42711:SF5">
    <property type="entry name" value="ABC TRANSPORTER ATP-BINDING PROTEIN NATA"/>
    <property type="match status" value="1"/>
</dbReference>
<proteinExistence type="inferred from homology"/>
<gene>
    <name evidence="9" type="ORF">H7344_04050</name>
</gene>
<keyword evidence="6" id="KW-0046">Antibiotic resistance</keyword>
<name>A0ABR6U5N0_9ACTN</name>
<dbReference type="InterPro" id="IPR003593">
    <property type="entry name" value="AAA+_ATPase"/>
</dbReference>
<accession>A0ABR6U5N0</accession>
<organism evidence="9 10">
    <name type="scientific">Nocardioides deserti</name>
    <dbReference type="NCBI Taxonomy" id="1588644"/>
    <lineage>
        <taxon>Bacteria</taxon>
        <taxon>Bacillati</taxon>
        <taxon>Actinomycetota</taxon>
        <taxon>Actinomycetes</taxon>
        <taxon>Propionibacteriales</taxon>
        <taxon>Nocardioidaceae</taxon>
        <taxon>Nocardioides</taxon>
    </lineage>
</organism>
<dbReference type="PROSITE" id="PS50893">
    <property type="entry name" value="ABC_TRANSPORTER_2"/>
    <property type="match status" value="1"/>
</dbReference>
<keyword evidence="4" id="KW-0547">Nucleotide-binding</keyword>
<feature type="compositionally biased region" description="Low complexity" evidence="7">
    <location>
        <begin position="344"/>
        <end position="367"/>
    </location>
</feature>
<keyword evidence="5 9" id="KW-0067">ATP-binding</keyword>
<dbReference type="SUPFAM" id="SSF52540">
    <property type="entry name" value="P-loop containing nucleoside triphosphate hydrolases"/>
    <property type="match status" value="1"/>
</dbReference>
<protein>
    <submittedName>
        <fullName evidence="9">ATP-binding cassette domain-containing protein</fullName>
    </submittedName>
</protein>
<evidence type="ECO:0000256" key="6">
    <source>
        <dbReference type="ARBA" id="ARBA00023251"/>
    </source>
</evidence>
<keyword evidence="10" id="KW-1185">Reference proteome</keyword>
<keyword evidence="3" id="KW-0813">Transport</keyword>
<dbReference type="Gene3D" id="3.40.50.300">
    <property type="entry name" value="P-loop containing nucleotide triphosphate hydrolases"/>
    <property type="match status" value="1"/>
</dbReference>
<dbReference type="Pfam" id="PF00005">
    <property type="entry name" value="ABC_tran"/>
    <property type="match status" value="1"/>
</dbReference>
<comment type="subcellular location">
    <subcellularLocation>
        <location evidence="1">Cell membrane</location>
        <topology evidence="1">Peripheral membrane protein</topology>
    </subcellularLocation>
</comment>
<dbReference type="PANTHER" id="PTHR42711">
    <property type="entry name" value="ABC TRANSPORTER ATP-BINDING PROTEIN"/>
    <property type="match status" value="1"/>
</dbReference>
<dbReference type="RefSeq" id="WP_186344745.1">
    <property type="nucleotide sequence ID" value="NZ_BMMR01000002.1"/>
</dbReference>
<feature type="domain" description="ABC transporter" evidence="8">
    <location>
        <begin position="2"/>
        <end position="241"/>
    </location>
</feature>
<dbReference type="EMBL" id="JACMYC010000002">
    <property type="protein sequence ID" value="MBC2959463.1"/>
    <property type="molecule type" value="Genomic_DNA"/>
</dbReference>
<dbReference type="PROSITE" id="PS00211">
    <property type="entry name" value="ABC_TRANSPORTER_1"/>
    <property type="match status" value="1"/>
</dbReference>
<evidence type="ECO:0000256" key="3">
    <source>
        <dbReference type="ARBA" id="ARBA00022448"/>
    </source>
</evidence>
<dbReference type="Proteomes" id="UP000604001">
    <property type="component" value="Unassembled WGS sequence"/>
</dbReference>
<dbReference type="SMART" id="SM00382">
    <property type="entry name" value="AAA"/>
    <property type="match status" value="1"/>
</dbReference>
<comment type="caution">
    <text evidence="9">The sequence shown here is derived from an EMBL/GenBank/DDBJ whole genome shotgun (WGS) entry which is preliminary data.</text>
</comment>
<sequence length="367" mass="38525">MIHARGLVQTFTTGRGKEKKAVQAVDGVDLDVSEGEVVGFLGPNGAGKTTTLRMLTTLLKPTAGTATVAGYDVATQPVQVRRSIGYCSQVGSTFSGAYAGDEVVDHGMLYGMSRKDAVAKGQELFDRLQLDGLWRRMPKNMSGGQKRRLDIVMGLIHSPSLVFLDEPTTGLDPQARANLWEHIAGLRTEQGATVFLTTHYLDEADALADRIVIIDRGRIVASDTSDNLKAQVAGDLVDLEVSADEHVAVARDKLGSLAPDVTVEGRHVRGRVARAGRAVPGLLRDLESSGVALDSIEVARPTLDDVFLTLTGRSLRDAEAAAEAAAEDGAEDGAEHGGPPGGVPPEAGATPSPTTTATTPTSTGADR</sequence>
<dbReference type="InterPro" id="IPR017871">
    <property type="entry name" value="ABC_transporter-like_CS"/>
</dbReference>
<feature type="region of interest" description="Disordered" evidence="7">
    <location>
        <begin position="320"/>
        <end position="367"/>
    </location>
</feature>
<comment type="similarity">
    <text evidence="2">Belongs to the ABC transporter superfamily.</text>
</comment>
<evidence type="ECO:0000256" key="1">
    <source>
        <dbReference type="ARBA" id="ARBA00004202"/>
    </source>
</evidence>
<evidence type="ECO:0000256" key="4">
    <source>
        <dbReference type="ARBA" id="ARBA00022741"/>
    </source>
</evidence>
<dbReference type="InterPro" id="IPR003439">
    <property type="entry name" value="ABC_transporter-like_ATP-bd"/>
</dbReference>
<evidence type="ECO:0000256" key="7">
    <source>
        <dbReference type="SAM" id="MobiDB-lite"/>
    </source>
</evidence>
<evidence type="ECO:0000313" key="10">
    <source>
        <dbReference type="Proteomes" id="UP000604001"/>
    </source>
</evidence>
<dbReference type="InterPro" id="IPR050763">
    <property type="entry name" value="ABC_transporter_ATP-binding"/>
</dbReference>
<dbReference type="GO" id="GO:0005524">
    <property type="term" value="F:ATP binding"/>
    <property type="evidence" value="ECO:0007669"/>
    <property type="project" value="UniProtKB-KW"/>
</dbReference>
<evidence type="ECO:0000259" key="8">
    <source>
        <dbReference type="PROSITE" id="PS50893"/>
    </source>
</evidence>
<evidence type="ECO:0000256" key="5">
    <source>
        <dbReference type="ARBA" id="ARBA00022840"/>
    </source>
</evidence>
<reference evidence="9 10" key="1">
    <citation type="submission" date="2020-08" db="EMBL/GenBank/DDBJ databases">
        <title>novel species in genus Nocardioides.</title>
        <authorList>
            <person name="Zhang G."/>
        </authorList>
    </citation>
    <scope>NUCLEOTIDE SEQUENCE [LARGE SCALE GENOMIC DNA]</scope>
    <source>
        <strain evidence="9 10">SC8A-24</strain>
    </source>
</reference>
<evidence type="ECO:0000313" key="9">
    <source>
        <dbReference type="EMBL" id="MBC2959463.1"/>
    </source>
</evidence>
<evidence type="ECO:0000256" key="2">
    <source>
        <dbReference type="ARBA" id="ARBA00005417"/>
    </source>
</evidence>